<dbReference type="RefSeq" id="WP_138016112.1">
    <property type="nucleotide sequence ID" value="NZ_SULI01000009.1"/>
</dbReference>
<name>A0A4U7N5W0_9RHOB</name>
<sequence>MTSHSRVRSMVGVACLASASWCLPFGDMAHADQSLVARSTIPVKQAAENEDIGFRRGSFIAAPIPFSNPLIETGLALGLGYLFQADPDSGTSVLGVGGLKSSNGSEAFGLTVNLSLDADRWNFGGTFADADLNYDLIFNSLKIPISQTGTLGRVYVTRQVAPNLSLGLMGRYLSTELSSGASSFGATPPNYSLLGGVETLSYGVSAEFDTRDSDIYPRSGRRLYVTALGNEPSTDLIGTYDVYTAVANSYHALGEDSVLAFQAVGCATSETAPFYDLCSIGGTDSMRGFNPTKFLDGRLASLQVEYRRQMSKRFGLVAFAGAGAVGASFGDLDDYGIAGGVGLRIGVSKTLPVNFAIDVSHNHLNETLLYLSVGERF</sequence>
<dbReference type="InterPro" id="IPR000184">
    <property type="entry name" value="Bac_surfAg_D15"/>
</dbReference>
<comment type="subcellular location">
    <subcellularLocation>
        <location evidence="1">Membrane</location>
    </subcellularLocation>
</comment>
<evidence type="ECO:0000256" key="2">
    <source>
        <dbReference type="ARBA" id="ARBA00023136"/>
    </source>
</evidence>
<evidence type="ECO:0000313" key="5">
    <source>
        <dbReference type="Proteomes" id="UP000306575"/>
    </source>
</evidence>
<dbReference type="Gene3D" id="2.40.160.50">
    <property type="entry name" value="membrane protein fhac: a member of the omp85/tpsb transporter family"/>
    <property type="match status" value="1"/>
</dbReference>
<dbReference type="Pfam" id="PF01103">
    <property type="entry name" value="Omp85"/>
    <property type="match status" value="1"/>
</dbReference>
<evidence type="ECO:0000313" key="4">
    <source>
        <dbReference type="EMBL" id="TKZ20706.1"/>
    </source>
</evidence>
<accession>A0A4U7N5W0</accession>
<organism evidence="4 5">
    <name type="scientific">Shimia litoralis</name>
    <dbReference type="NCBI Taxonomy" id="420403"/>
    <lineage>
        <taxon>Bacteria</taxon>
        <taxon>Pseudomonadati</taxon>
        <taxon>Pseudomonadota</taxon>
        <taxon>Alphaproteobacteria</taxon>
        <taxon>Rhodobacterales</taxon>
        <taxon>Roseobacteraceae</taxon>
    </lineage>
</organism>
<evidence type="ECO:0000259" key="3">
    <source>
        <dbReference type="Pfam" id="PF01103"/>
    </source>
</evidence>
<dbReference type="Proteomes" id="UP000306575">
    <property type="component" value="Unassembled WGS sequence"/>
</dbReference>
<keyword evidence="5" id="KW-1185">Reference proteome</keyword>
<gene>
    <name evidence="4" type="ORF">FAP39_09220</name>
</gene>
<proteinExistence type="predicted"/>
<protein>
    <recommendedName>
        <fullName evidence="3">Bacterial surface antigen (D15) domain-containing protein</fullName>
    </recommendedName>
</protein>
<dbReference type="OrthoDB" id="5523607at2"/>
<keyword evidence="2" id="KW-0472">Membrane</keyword>
<reference evidence="4 5" key="1">
    <citation type="submission" date="2019-04" db="EMBL/GenBank/DDBJ databases">
        <title>Genome sequence of Pelagicola litoralis CL-ES2.</title>
        <authorList>
            <person name="Cao J."/>
        </authorList>
    </citation>
    <scope>NUCLEOTIDE SEQUENCE [LARGE SCALE GENOMIC DNA]</scope>
    <source>
        <strain evidence="4 5">CL-ES2</strain>
    </source>
</reference>
<dbReference type="GO" id="GO:0019867">
    <property type="term" value="C:outer membrane"/>
    <property type="evidence" value="ECO:0007669"/>
    <property type="project" value="InterPro"/>
</dbReference>
<feature type="domain" description="Bacterial surface antigen (D15)" evidence="3">
    <location>
        <begin position="146"/>
        <end position="355"/>
    </location>
</feature>
<comment type="caution">
    <text evidence="4">The sequence shown here is derived from an EMBL/GenBank/DDBJ whole genome shotgun (WGS) entry which is preliminary data.</text>
</comment>
<dbReference type="EMBL" id="SULI01000009">
    <property type="protein sequence ID" value="TKZ20706.1"/>
    <property type="molecule type" value="Genomic_DNA"/>
</dbReference>
<dbReference type="AlphaFoldDB" id="A0A4U7N5W0"/>
<evidence type="ECO:0000256" key="1">
    <source>
        <dbReference type="ARBA" id="ARBA00004370"/>
    </source>
</evidence>